<accession>A0AAV4V433</accession>
<evidence type="ECO:0000313" key="1">
    <source>
        <dbReference type="EMBL" id="GIY64886.1"/>
    </source>
</evidence>
<keyword evidence="2" id="KW-1185">Reference proteome</keyword>
<protein>
    <submittedName>
        <fullName evidence="1">Uncharacterized protein</fullName>
    </submittedName>
</protein>
<dbReference type="AlphaFoldDB" id="A0AAV4V433"/>
<evidence type="ECO:0000313" key="2">
    <source>
        <dbReference type="Proteomes" id="UP001054837"/>
    </source>
</evidence>
<reference evidence="1 2" key="1">
    <citation type="submission" date="2021-06" db="EMBL/GenBank/DDBJ databases">
        <title>Caerostris darwini draft genome.</title>
        <authorList>
            <person name="Kono N."/>
            <person name="Arakawa K."/>
        </authorList>
    </citation>
    <scope>NUCLEOTIDE SEQUENCE [LARGE SCALE GENOMIC DNA]</scope>
</reference>
<name>A0AAV4V433_9ARAC</name>
<sequence length="106" mass="12400">MANDPKRQKFLRPERERLTRYQHQHRGLSFLELWLPPTTDQEVNVIGINNHVYKGKVPAVPEDELPPGIDEKSIDEEALFRVSQIKEFFPSPTSTQVNRWAEKFVS</sequence>
<comment type="caution">
    <text evidence="1">The sequence shown here is derived from an EMBL/GenBank/DDBJ whole genome shotgun (WGS) entry which is preliminary data.</text>
</comment>
<dbReference type="EMBL" id="BPLQ01012353">
    <property type="protein sequence ID" value="GIY64886.1"/>
    <property type="molecule type" value="Genomic_DNA"/>
</dbReference>
<organism evidence="1 2">
    <name type="scientific">Caerostris darwini</name>
    <dbReference type="NCBI Taxonomy" id="1538125"/>
    <lineage>
        <taxon>Eukaryota</taxon>
        <taxon>Metazoa</taxon>
        <taxon>Ecdysozoa</taxon>
        <taxon>Arthropoda</taxon>
        <taxon>Chelicerata</taxon>
        <taxon>Arachnida</taxon>
        <taxon>Araneae</taxon>
        <taxon>Araneomorphae</taxon>
        <taxon>Entelegynae</taxon>
        <taxon>Araneoidea</taxon>
        <taxon>Araneidae</taxon>
        <taxon>Caerostris</taxon>
    </lineage>
</organism>
<gene>
    <name evidence="1" type="primary">AVEN_105798_1</name>
    <name evidence="1" type="ORF">CDAR_240221</name>
</gene>
<proteinExistence type="predicted"/>
<dbReference type="Proteomes" id="UP001054837">
    <property type="component" value="Unassembled WGS sequence"/>
</dbReference>